<evidence type="ECO:0000256" key="3">
    <source>
        <dbReference type="ARBA" id="ARBA00022843"/>
    </source>
</evidence>
<dbReference type="GO" id="GO:0070182">
    <property type="term" value="F:DNA polymerase binding"/>
    <property type="evidence" value="ECO:0007669"/>
    <property type="project" value="TreeGrafter"/>
</dbReference>
<protein>
    <submittedName>
        <fullName evidence="7">Uncharacterized protein</fullName>
    </submittedName>
</protein>
<accession>A0A6A5GNY6</accession>
<dbReference type="GO" id="GO:0007129">
    <property type="term" value="P:homologous chromosome pairing at meiosis"/>
    <property type="evidence" value="ECO:0007669"/>
    <property type="project" value="TreeGrafter"/>
</dbReference>
<dbReference type="GO" id="GO:0036297">
    <property type="term" value="P:interstrand cross-link repair"/>
    <property type="evidence" value="ECO:0007669"/>
    <property type="project" value="TreeGrafter"/>
</dbReference>
<evidence type="ECO:0000256" key="6">
    <source>
        <dbReference type="SAM" id="MobiDB-lite"/>
    </source>
</evidence>
<dbReference type="Proteomes" id="UP000483820">
    <property type="component" value="Chromosome IV"/>
</dbReference>
<evidence type="ECO:0000256" key="4">
    <source>
        <dbReference type="ARBA" id="ARBA00023242"/>
    </source>
</evidence>
<comment type="subcellular location">
    <subcellularLocation>
        <location evidence="1">Nucleus</location>
    </subcellularLocation>
</comment>
<dbReference type="InterPro" id="IPR016024">
    <property type="entry name" value="ARM-type_fold"/>
</dbReference>
<dbReference type="PANTHER" id="PTHR32086">
    <property type="entry name" value="FANCONI ANEMIA GROUP D2 PROTEIN"/>
    <property type="match status" value="1"/>
</dbReference>
<proteinExistence type="inferred from homology"/>
<dbReference type="CTD" id="9814401"/>
<evidence type="ECO:0000256" key="5">
    <source>
        <dbReference type="ARBA" id="ARBA00093456"/>
    </source>
</evidence>
<evidence type="ECO:0000313" key="7">
    <source>
        <dbReference type="EMBL" id="KAF1756354.1"/>
    </source>
</evidence>
<dbReference type="GO" id="GO:0000793">
    <property type="term" value="C:condensed chromosome"/>
    <property type="evidence" value="ECO:0007669"/>
    <property type="project" value="TreeGrafter"/>
</dbReference>
<dbReference type="AlphaFoldDB" id="A0A6A5GNY6"/>
<dbReference type="KEGG" id="crq:GCK72_012807"/>
<gene>
    <name evidence="7" type="ORF">GCK72_012807</name>
</gene>
<feature type="region of interest" description="Disordered" evidence="6">
    <location>
        <begin position="1"/>
        <end position="33"/>
    </location>
</feature>
<dbReference type="GO" id="GO:0031573">
    <property type="term" value="P:mitotic intra-S DNA damage checkpoint signaling"/>
    <property type="evidence" value="ECO:0007669"/>
    <property type="project" value="TreeGrafter"/>
</dbReference>
<dbReference type="GO" id="GO:0005634">
    <property type="term" value="C:nucleus"/>
    <property type="evidence" value="ECO:0007669"/>
    <property type="project" value="UniProtKB-SubCell"/>
</dbReference>
<keyword evidence="3" id="KW-0832">Ubl conjugation</keyword>
<dbReference type="RefSeq" id="XP_053584189.1">
    <property type="nucleotide sequence ID" value="XM_053729417.1"/>
</dbReference>
<dbReference type="PANTHER" id="PTHR32086:SF0">
    <property type="entry name" value="FANCONI ANEMIA GROUP D2 PROTEIN"/>
    <property type="match status" value="1"/>
</dbReference>
<feature type="compositionally biased region" description="Acidic residues" evidence="6">
    <location>
        <begin position="1"/>
        <end position="27"/>
    </location>
</feature>
<dbReference type="GeneID" id="9814401"/>
<dbReference type="GO" id="GO:1990918">
    <property type="term" value="P:double-strand break repair involved in meiotic recombination"/>
    <property type="evidence" value="ECO:0007669"/>
    <property type="project" value="TreeGrafter"/>
</dbReference>
<sequence>MSDEEFDSFEAEDGDRDDVQPIDDDEIADRHRPRDRCDLSMAMTQKLFGNPGGSNVNQVEYEESAYVEPRNRFEEILKEENVRIINEQEDGMMDMDVGEKCVVFGGNLNHEELIRNLERRMETDRGELFREFEIACEESQETLQLYLSPSKSPLGLQDTIFRAFLQIRSTQTKSFDLLLQKLNILAKKTEESDLFLAQTCVAHMRHLNRLFEPQAVFNTIFEFEWRFWSPNVRNDLIAALPEIFTDIALQQHTALRLNKEIAETQGISDLPSFQLQIVETLRLLRMDQAVSRQIRMNLCNSCMELDVHCLPQIIAFSLASLLNSGGKTDDDEMNFHEMLRQLSRLLKIETLKKKTNKSDTIVTEIFAHFLKFLQLDKRYWKYIISWISRKAKNLTIKDEPGEEEVTEEEPPEDPATWLTTFEAFLIFSLLSNCDSCPHGFVAAVNTKFLTVPTVFTTKFLKIVDLMISFKRFSASHFSALIHVARHCFWSPDSTIRQMGVSLWKQLFVGMEKKERVKVFTELMKHFSQSETECEAVLDVLFKVIKSTNSHVIQDFSAQIQVNF</sequence>
<dbReference type="EMBL" id="WUAV01000004">
    <property type="protein sequence ID" value="KAF1756354.1"/>
    <property type="molecule type" value="Genomic_DNA"/>
</dbReference>
<evidence type="ECO:0000313" key="8">
    <source>
        <dbReference type="Proteomes" id="UP000483820"/>
    </source>
</evidence>
<dbReference type="InterPro" id="IPR029448">
    <property type="entry name" value="FANCD2"/>
</dbReference>
<organism evidence="7 8">
    <name type="scientific">Caenorhabditis remanei</name>
    <name type="common">Caenorhabditis vulgaris</name>
    <dbReference type="NCBI Taxonomy" id="31234"/>
    <lineage>
        <taxon>Eukaryota</taxon>
        <taxon>Metazoa</taxon>
        <taxon>Ecdysozoa</taxon>
        <taxon>Nematoda</taxon>
        <taxon>Chromadorea</taxon>
        <taxon>Rhabditida</taxon>
        <taxon>Rhabditina</taxon>
        <taxon>Rhabditomorpha</taxon>
        <taxon>Rhabditoidea</taxon>
        <taxon>Rhabditidae</taxon>
        <taxon>Peloderinae</taxon>
        <taxon>Caenorhabditis</taxon>
    </lineage>
</organism>
<evidence type="ECO:0000256" key="1">
    <source>
        <dbReference type="ARBA" id="ARBA00004123"/>
    </source>
</evidence>
<dbReference type="SUPFAM" id="SSF48371">
    <property type="entry name" value="ARM repeat"/>
    <property type="match status" value="1"/>
</dbReference>
<comment type="similarity">
    <text evidence="5">Belongs to the Fanconi anemia protein FANCD2 family.</text>
</comment>
<keyword evidence="4" id="KW-0539">Nucleus</keyword>
<comment type="caution">
    <text evidence="7">The sequence shown here is derived from an EMBL/GenBank/DDBJ whole genome shotgun (WGS) entry which is preliminary data.</text>
</comment>
<evidence type="ECO:0000256" key="2">
    <source>
        <dbReference type="ARBA" id="ARBA00022499"/>
    </source>
</evidence>
<name>A0A6A5GNY6_CAERE</name>
<reference evidence="7 8" key="1">
    <citation type="submission" date="2019-12" db="EMBL/GenBank/DDBJ databases">
        <title>Chromosome-level assembly of the Caenorhabditis remanei genome.</title>
        <authorList>
            <person name="Teterina A.A."/>
            <person name="Willis J.H."/>
            <person name="Phillips P.C."/>
        </authorList>
    </citation>
    <scope>NUCLEOTIDE SEQUENCE [LARGE SCALE GENOMIC DNA]</scope>
    <source>
        <strain evidence="7 8">PX506</strain>
        <tissue evidence="7">Whole organism</tissue>
    </source>
</reference>
<keyword evidence="2" id="KW-1017">Isopeptide bond</keyword>